<feature type="transmembrane region" description="Helical" evidence="1">
    <location>
        <begin position="44"/>
        <end position="71"/>
    </location>
</feature>
<organism evidence="2 3">
    <name type="scientific">Flavobacterium rivulicola</name>
    <dbReference type="NCBI Taxonomy" id="2732161"/>
    <lineage>
        <taxon>Bacteria</taxon>
        <taxon>Pseudomonadati</taxon>
        <taxon>Bacteroidota</taxon>
        <taxon>Flavobacteriia</taxon>
        <taxon>Flavobacteriales</taxon>
        <taxon>Flavobacteriaceae</taxon>
        <taxon>Flavobacterium</taxon>
    </lineage>
</organism>
<feature type="transmembrane region" description="Helical" evidence="1">
    <location>
        <begin position="6"/>
        <end position="23"/>
    </location>
</feature>
<evidence type="ECO:0000313" key="3">
    <source>
        <dbReference type="Proteomes" id="UP000536509"/>
    </source>
</evidence>
<reference evidence="2 3" key="1">
    <citation type="submission" date="2020-05" db="EMBL/GenBank/DDBJ databases">
        <title>Draft genome of Flavobacterium sp. IMCC34852.</title>
        <authorList>
            <person name="Song J."/>
            <person name="Cho J.-C."/>
        </authorList>
    </citation>
    <scope>NUCLEOTIDE SEQUENCE [LARGE SCALE GENOMIC DNA]</scope>
    <source>
        <strain evidence="2 3">IMCC34852</strain>
    </source>
</reference>
<keyword evidence="1" id="KW-0812">Transmembrane</keyword>
<evidence type="ECO:0000313" key="2">
    <source>
        <dbReference type="EMBL" id="NNT71507.1"/>
    </source>
</evidence>
<accession>A0A7Y3VYG3</accession>
<keyword evidence="3" id="KW-1185">Reference proteome</keyword>
<dbReference type="RefSeq" id="WP_171221719.1">
    <property type="nucleotide sequence ID" value="NZ_CP121446.1"/>
</dbReference>
<keyword evidence="1" id="KW-1133">Transmembrane helix</keyword>
<keyword evidence="1" id="KW-0472">Membrane</keyword>
<evidence type="ECO:0000256" key="1">
    <source>
        <dbReference type="SAM" id="Phobius"/>
    </source>
</evidence>
<feature type="transmembrane region" description="Helical" evidence="1">
    <location>
        <begin position="77"/>
        <end position="102"/>
    </location>
</feature>
<sequence>MMHKKTVSVISYLTIIGWIIAFVNYRKGAKSSLAKFHLEQSFGLAIMVIMTNILMTIPIYFDSFFILLLIINNMGLVILWIAGLISAYYGVRLPLPFIGFYFKDKFRFIQ</sequence>
<dbReference type="AlphaFoldDB" id="A0A7Y3VYG3"/>
<protein>
    <submittedName>
        <fullName evidence="2">DUF4870 domain-containing protein</fullName>
    </submittedName>
</protein>
<dbReference type="EMBL" id="JABEVX010000002">
    <property type="protein sequence ID" value="NNT71507.1"/>
    <property type="molecule type" value="Genomic_DNA"/>
</dbReference>
<dbReference type="Proteomes" id="UP000536509">
    <property type="component" value="Unassembled WGS sequence"/>
</dbReference>
<proteinExistence type="predicted"/>
<name>A0A7Y3VYG3_9FLAO</name>
<gene>
    <name evidence="2" type="ORF">HKT18_04675</name>
</gene>
<comment type="caution">
    <text evidence="2">The sequence shown here is derived from an EMBL/GenBank/DDBJ whole genome shotgun (WGS) entry which is preliminary data.</text>
</comment>